<comment type="subcellular location">
    <subcellularLocation>
        <location evidence="7">Mitochondrion inner membrane</location>
        <topology evidence="7">Single-pass membrane protein</topology>
    </subcellularLocation>
</comment>
<dbReference type="GO" id="GO:0042407">
    <property type="term" value="P:cristae formation"/>
    <property type="evidence" value="ECO:0007669"/>
    <property type="project" value="TreeGrafter"/>
</dbReference>
<evidence type="ECO:0000256" key="3">
    <source>
        <dbReference type="ARBA" id="ARBA00022792"/>
    </source>
</evidence>
<feature type="region of interest" description="Disordered" evidence="8">
    <location>
        <begin position="16"/>
        <end position="38"/>
    </location>
</feature>
<dbReference type="WBParaSite" id="ACRNAN_scaffold18637.g32130.t1">
    <property type="protein sequence ID" value="ACRNAN_scaffold18637.g32130.t1"/>
    <property type="gene ID" value="ACRNAN_scaffold18637.g32130"/>
</dbReference>
<keyword evidence="3 7" id="KW-0999">Mitochondrion inner membrane</keyword>
<proteinExistence type="inferred from homology"/>
<protein>
    <recommendedName>
        <fullName evidence="7">MICOS complex subunit MIC60</fullName>
    </recommendedName>
    <alternativeName>
        <fullName evidence="7">Mitofilin</fullName>
    </alternativeName>
</protein>
<comment type="subunit">
    <text evidence="7">Component of the mitochondrial contact site and cristae organizing system (MICOS) complex.</text>
</comment>
<evidence type="ECO:0000256" key="5">
    <source>
        <dbReference type="ARBA" id="ARBA00023128"/>
    </source>
</evidence>
<dbReference type="InterPro" id="IPR019133">
    <property type="entry name" value="MIC60"/>
</dbReference>
<evidence type="ECO:0000256" key="2">
    <source>
        <dbReference type="ARBA" id="ARBA00022692"/>
    </source>
</evidence>
<dbReference type="PANTHER" id="PTHR15415:SF7">
    <property type="entry name" value="MICOS COMPLEX SUBUNIT MIC60"/>
    <property type="match status" value="1"/>
</dbReference>
<evidence type="ECO:0000313" key="9">
    <source>
        <dbReference type="Proteomes" id="UP000887540"/>
    </source>
</evidence>
<sequence length="259" mass="27961">MLARIASKRTSNSLLPLAKTGFRGERSQHSSSDNSSGGTSWVKIGAIGTVAIGSAVGGTVYFASTNEENREKVEKNVPYSNLLLNTILGPSTAQSYEVKSTVPKKKPQQVAESVENLKTVVTAPVFKPEKETAVKPDLPSIQKSKKDATTIVPVDVHKPVIEKSAPTPDAVVVANERLKERLPAAIKDAESKVKTAREAKIKTIQAINDHSKALKQAVDDGQSANWTAVSDALTKMEKSTSNDIAEERDARNYIDNLRK</sequence>
<dbReference type="Pfam" id="PF09731">
    <property type="entry name" value="Mitofilin"/>
    <property type="match status" value="1"/>
</dbReference>
<name>A0A914D476_9BILA</name>
<evidence type="ECO:0000256" key="7">
    <source>
        <dbReference type="RuleBase" id="RU363000"/>
    </source>
</evidence>
<organism evidence="9 10">
    <name type="scientific">Acrobeloides nanus</name>
    <dbReference type="NCBI Taxonomy" id="290746"/>
    <lineage>
        <taxon>Eukaryota</taxon>
        <taxon>Metazoa</taxon>
        <taxon>Ecdysozoa</taxon>
        <taxon>Nematoda</taxon>
        <taxon>Chromadorea</taxon>
        <taxon>Rhabditida</taxon>
        <taxon>Tylenchina</taxon>
        <taxon>Cephalobomorpha</taxon>
        <taxon>Cephaloboidea</taxon>
        <taxon>Cephalobidae</taxon>
        <taxon>Acrobeloides</taxon>
    </lineage>
</organism>
<keyword evidence="2 7" id="KW-0812">Transmembrane</keyword>
<evidence type="ECO:0000256" key="4">
    <source>
        <dbReference type="ARBA" id="ARBA00022989"/>
    </source>
</evidence>
<dbReference type="PANTHER" id="PTHR15415">
    <property type="entry name" value="MITOFILIN"/>
    <property type="match status" value="1"/>
</dbReference>
<evidence type="ECO:0000256" key="8">
    <source>
        <dbReference type="SAM" id="MobiDB-lite"/>
    </source>
</evidence>
<keyword evidence="9" id="KW-1185">Reference proteome</keyword>
<keyword evidence="5 7" id="KW-0496">Mitochondrion</keyword>
<dbReference type="Proteomes" id="UP000887540">
    <property type="component" value="Unplaced"/>
</dbReference>
<dbReference type="AlphaFoldDB" id="A0A914D476"/>
<evidence type="ECO:0000256" key="1">
    <source>
        <dbReference type="ARBA" id="ARBA00010877"/>
    </source>
</evidence>
<keyword evidence="4" id="KW-1133">Transmembrane helix</keyword>
<keyword evidence="6" id="KW-0472">Membrane</keyword>
<accession>A0A914D476</accession>
<feature type="compositionally biased region" description="Low complexity" evidence="8">
    <location>
        <begin position="29"/>
        <end position="38"/>
    </location>
</feature>
<dbReference type="GO" id="GO:0061617">
    <property type="term" value="C:MICOS complex"/>
    <property type="evidence" value="ECO:0007669"/>
    <property type="project" value="TreeGrafter"/>
</dbReference>
<reference evidence="10" key="1">
    <citation type="submission" date="2022-11" db="UniProtKB">
        <authorList>
            <consortium name="WormBaseParasite"/>
        </authorList>
    </citation>
    <scope>IDENTIFICATION</scope>
</reference>
<comment type="similarity">
    <text evidence="1 7">Belongs to the MICOS complex subunit Mic60 family.</text>
</comment>
<evidence type="ECO:0000313" key="10">
    <source>
        <dbReference type="WBParaSite" id="ACRNAN_scaffold18637.g32130.t1"/>
    </source>
</evidence>
<evidence type="ECO:0000256" key="6">
    <source>
        <dbReference type="ARBA" id="ARBA00023136"/>
    </source>
</evidence>
<comment type="function">
    <text evidence="7">Component of the MICOS complex, a large protein complex of the mitochondrial inner membrane that plays crucial roles in the maintenance of crista junctions, inner membrane architecture, and formation of contact sites to the outer membrane.</text>
</comment>